<comment type="caution">
    <text evidence="1">The sequence shown here is derived from an EMBL/GenBank/DDBJ whole genome shotgun (WGS) entry which is preliminary data.</text>
</comment>
<name>A0ACC3BTB1_PYRYE</name>
<dbReference type="EMBL" id="CM020618">
    <property type="protein sequence ID" value="KAK1860975.1"/>
    <property type="molecule type" value="Genomic_DNA"/>
</dbReference>
<evidence type="ECO:0000313" key="2">
    <source>
        <dbReference type="Proteomes" id="UP000798662"/>
    </source>
</evidence>
<accession>A0ACC3BTB1</accession>
<proteinExistence type="predicted"/>
<gene>
    <name evidence="1" type="ORF">I4F81_003561</name>
</gene>
<dbReference type="Proteomes" id="UP000798662">
    <property type="component" value="Chromosome 1"/>
</dbReference>
<evidence type="ECO:0000313" key="1">
    <source>
        <dbReference type="EMBL" id="KAK1860975.1"/>
    </source>
</evidence>
<reference evidence="1" key="1">
    <citation type="submission" date="2019-11" db="EMBL/GenBank/DDBJ databases">
        <title>Nori genome reveals adaptations in red seaweeds to the harsh intertidal environment.</title>
        <authorList>
            <person name="Wang D."/>
            <person name="Mao Y."/>
        </authorList>
    </citation>
    <scope>NUCLEOTIDE SEQUENCE</scope>
    <source>
        <tissue evidence="1">Gametophyte</tissue>
    </source>
</reference>
<sequence>MLSALRSVSPLVAAAAVLVAGTSFVASAAAAAARDDAFLILSRSVETSNVLENHNMTLLYSVFNVGGGEATDLVLVDKSFPPKRFTVLEGSFSKAWPSLAPGASVTTSVVVDARRAGTFYTHPATLSYKPVAGVETKTTSASDATISVEDVYTFNKRTDMHVTDWIAFAVASALTILGPYMVYVTSARKLNLSDPVVIKKKQ</sequence>
<protein>
    <submittedName>
        <fullName evidence="1">Uncharacterized protein</fullName>
    </submittedName>
</protein>
<keyword evidence="2" id="KW-1185">Reference proteome</keyword>
<organism evidence="1 2">
    <name type="scientific">Pyropia yezoensis</name>
    <name type="common">Susabi-nori</name>
    <name type="synonym">Porphyra yezoensis</name>
    <dbReference type="NCBI Taxonomy" id="2788"/>
    <lineage>
        <taxon>Eukaryota</taxon>
        <taxon>Rhodophyta</taxon>
        <taxon>Bangiophyceae</taxon>
        <taxon>Bangiales</taxon>
        <taxon>Bangiaceae</taxon>
        <taxon>Pyropia</taxon>
    </lineage>
</organism>